<reference evidence="8 9" key="1">
    <citation type="submission" date="2016-02" db="EMBL/GenBank/DDBJ databases">
        <title>Complete genome sequence of Halocynthiibacter arcticus PAMC 20958t from arctic marine sediment.</title>
        <authorList>
            <person name="Lee Y.M."/>
            <person name="Baek K."/>
            <person name="Lee H.K."/>
            <person name="Shin S.C."/>
        </authorList>
    </citation>
    <scope>NUCLEOTIDE SEQUENCE [LARGE SCALE GENOMIC DNA]</scope>
    <source>
        <strain evidence="8">PAMC 20958</strain>
    </source>
</reference>
<dbReference type="AlphaFoldDB" id="A0A126UX53"/>
<evidence type="ECO:0000256" key="2">
    <source>
        <dbReference type="ARBA" id="ARBA00009853"/>
    </source>
</evidence>
<evidence type="ECO:0000256" key="6">
    <source>
        <dbReference type="SAM" id="Phobius"/>
    </source>
</evidence>
<feature type="transmembrane region" description="Helical" evidence="6">
    <location>
        <begin position="150"/>
        <end position="169"/>
    </location>
</feature>
<organism evidence="8 9">
    <name type="scientific">Falsihalocynthiibacter arcticus</name>
    <dbReference type="NCBI Taxonomy" id="1579316"/>
    <lineage>
        <taxon>Bacteria</taxon>
        <taxon>Pseudomonadati</taxon>
        <taxon>Pseudomonadota</taxon>
        <taxon>Alphaproteobacteria</taxon>
        <taxon>Rhodobacterales</taxon>
        <taxon>Roseobacteraceae</taxon>
        <taxon>Falsihalocynthiibacter</taxon>
    </lineage>
</organism>
<feature type="transmembrane region" description="Helical" evidence="6">
    <location>
        <begin position="103"/>
        <end position="120"/>
    </location>
</feature>
<dbReference type="GO" id="GO:0016020">
    <property type="term" value="C:membrane"/>
    <property type="evidence" value="ECO:0007669"/>
    <property type="project" value="UniProtKB-SubCell"/>
</dbReference>
<feature type="transmembrane region" description="Helical" evidence="6">
    <location>
        <begin position="127"/>
        <end position="144"/>
    </location>
</feature>
<dbReference type="Gene3D" id="1.10.3730.20">
    <property type="match status" value="1"/>
</dbReference>
<keyword evidence="5 6" id="KW-0472">Membrane</keyword>
<dbReference type="EMBL" id="CP014327">
    <property type="protein sequence ID" value="AML50604.1"/>
    <property type="molecule type" value="Genomic_DNA"/>
</dbReference>
<dbReference type="Pfam" id="PF00892">
    <property type="entry name" value="EamA"/>
    <property type="match status" value="2"/>
</dbReference>
<dbReference type="KEGG" id="hat:RC74_04320"/>
<evidence type="ECO:0000256" key="5">
    <source>
        <dbReference type="ARBA" id="ARBA00023136"/>
    </source>
</evidence>
<feature type="domain" description="EamA" evidence="7">
    <location>
        <begin position="11"/>
        <end position="144"/>
    </location>
</feature>
<comment type="subcellular location">
    <subcellularLocation>
        <location evidence="1">Membrane</location>
        <topology evidence="1">Multi-pass membrane protein</topology>
    </subcellularLocation>
</comment>
<feature type="transmembrane region" description="Helical" evidence="6">
    <location>
        <begin position="76"/>
        <end position="97"/>
    </location>
</feature>
<protein>
    <recommendedName>
        <fullName evidence="7">EamA domain-containing protein</fullName>
    </recommendedName>
</protein>
<name>A0A126UX53_9RHOB</name>
<evidence type="ECO:0000313" key="9">
    <source>
        <dbReference type="Proteomes" id="UP000070371"/>
    </source>
</evidence>
<dbReference type="SUPFAM" id="SSF103481">
    <property type="entry name" value="Multidrug resistance efflux transporter EmrE"/>
    <property type="match status" value="2"/>
</dbReference>
<dbReference type="OrthoDB" id="7165334at2"/>
<feature type="transmembrane region" description="Helical" evidence="6">
    <location>
        <begin position="271"/>
        <end position="289"/>
    </location>
</feature>
<dbReference type="Proteomes" id="UP000070371">
    <property type="component" value="Chromosome"/>
</dbReference>
<proteinExistence type="inferred from homology"/>
<feature type="transmembrane region" description="Helical" evidence="6">
    <location>
        <begin position="240"/>
        <end position="265"/>
    </location>
</feature>
<dbReference type="STRING" id="1579316.RC74_04320"/>
<evidence type="ECO:0000259" key="7">
    <source>
        <dbReference type="Pfam" id="PF00892"/>
    </source>
</evidence>
<dbReference type="PANTHER" id="PTHR22911">
    <property type="entry name" value="ACYL-MALONYL CONDENSING ENZYME-RELATED"/>
    <property type="match status" value="1"/>
</dbReference>
<feature type="transmembrane region" description="Helical" evidence="6">
    <location>
        <begin position="213"/>
        <end position="233"/>
    </location>
</feature>
<keyword evidence="4 6" id="KW-1133">Transmembrane helix</keyword>
<evidence type="ECO:0000256" key="1">
    <source>
        <dbReference type="ARBA" id="ARBA00004141"/>
    </source>
</evidence>
<keyword evidence="9" id="KW-1185">Reference proteome</keyword>
<evidence type="ECO:0000256" key="4">
    <source>
        <dbReference type="ARBA" id="ARBA00022989"/>
    </source>
</evidence>
<gene>
    <name evidence="8" type="ORF">RC74_04320</name>
</gene>
<accession>A0A126UX53</accession>
<evidence type="ECO:0000256" key="3">
    <source>
        <dbReference type="ARBA" id="ARBA00022692"/>
    </source>
</evidence>
<comment type="similarity">
    <text evidence="2">Belongs to the drug/metabolite transporter (DMT) superfamily. 10 TMS drug/metabolite exporter (DME) (TC 2.A.7.3) family.</text>
</comment>
<feature type="transmembrane region" description="Helical" evidence="6">
    <location>
        <begin position="43"/>
        <end position="64"/>
    </location>
</feature>
<keyword evidence="3 6" id="KW-0812">Transmembrane</keyword>
<feature type="domain" description="EamA" evidence="7">
    <location>
        <begin position="153"/>
        <end position="287"/>
    </location>
</feature>
<dbReference type="RefSeq" id="WP_039003444.1">
    <property type="nucleotide sequence ID" value="NZ_CP014327.1"/>
</dbReference>
<sequence>MYESTQGENLRGAAMMSASMAGFTVNDAFMKVLLEDMPFYQGLLIRAVIVGVMIVAFAKFTGGLDLRLTRRDSWIVFWRTVGEVSASFLFITALMHMPLANTTAIMQSLPLTVALAGALFFREPLGWRRLTAIFAGFCGVMLIVRPGTDFNFYALYALGAVFAVTLRDLASRQLSPNVRTLPVIFFATIGNAGLGFALFVLGGGASEPWQDIGAQQVCLLVGASAFLVVGYAFSVSSMRVGALAVVTPFRYTAILFALVLGFVVFDDWPDTFTLIGAGIVVLSGLVTLFREQLAAKRARLALNR</sequence>
<dbReference type="InterPro" id="IPR037185">
    <property type="entry name" value="EmrE-like"/>
</dbReference>
<dbReference type="InterPro" id="IPR000620">
    <property type="entry name" value="EamA_dom"/>
</dbReference>
<evidence type="ECO:0000313" key="8">
    <source>
        <dbReference type="EMBL" id="AML50604.1"/>
    </source>
</evidence>
<feature type="transmembrane region" description="Helical" evidence="6">
    <location>
        <begin position="181"/>
        <end position="201"/>
    </location>
</feature>
<dbReference type="PANTHER" id="PTHR22911:SF6">
    <property type="entry name" value="SOLUTE CARRIER FAMILY 35 MEMBER G1"/>
    <property type="match status" value="1"/>
</dbReference>